<evidence type="ECO:0000313" key="1">
    <source>
        <dbReference type="EMBL" id="CCC48922.1"/>
    </source>
</evidence>
<proteinExistence type="predicted"/>
<dbReference type="EMBL" id="HE573023">
    <property type="protein sequence ID" value="CCC48922.1"/>
    <property type="molecule type" value="Genomic_DNA"/>
</dbReference>
<organism evidence="1">
    <name type="scientific">Trypanosoma vivax (strain Y486)</name>
    <dbReference type="NCBI Taxonomy" id="1055687"/>
    <lineage>
        <taxon>Eukaryota</taxon>
        <taxon>Discoba</taxon>
        <taxon>Euglenozoa</taxon>
        <taxon>Kinetoplastea</taxon>
        <taxon>Metakinetoplastina</taxon>
        <taxon>Trypanosomatida</taxon>
        <taxon>Trypanosomatidae</taxon>
        <taxon>Trypanosoma</taxon>
        <taxon>Duttonella</taxon>
    </lineage>
</organism>
<accession>G0TY77</accession>
<sequence>MPYSSVWAMGVESPSITDVRQRLKVFPTILTSMCVGEMLYYIFTHVSLPVVSPNSLFCPSGVTFVFDRRVFTLTDGLETIRKTPWDNTLERKPERVALGERQDTYFLHTSVKLFSTLLPPQFLTFDLPGTFCVSLQQSHTISAFTFCC</sequence>
<gene>
    <name evidence="1" type="ORF">TVY486_0702560</name>
</gene>
<protein>
    <submittedName>
        <fullName evidence="1">Uncharacterized protein</fullName>
    </submittedName>
</protein>
<dbReference type="AlphaFoldDB" id="G0TY77"/>
<reference evidence="1" key="1">
    <citation type="journal article" date="2012" name="Proc. Natl. Acad. Sci. U.S.A.">
        <title>Antigenic diversity is generated by distinct evolutionary mechanisms in African trypanosome species.</title>
        <authorList>
            <person name="Jackson A.P."/>
            <person name="Berry A."/>
            <person name="Aslett M."/>
            <person name="Allison H.C."/>
            <person name="Burton P."/>
            <person name="Vavrova-Anderson J."/>
            <person name="Brown R."/>
            <person name="Browne H."/>
            <person name="Corton N."/>
            <person name="Hauser H."/>
            <person name="Gamble J."/>
            <person name="Gilderthorp R."/>
            <person name="Marcello L."/>
            <person name="McQuillan J."/>
            <person name="Otto T.D."/>
            <person name="Quail M.A."/>
            <person name="Sanders M.J."/>
            <person name="van Tonder A."/>
            <person name="Ginger M.L."/>
            <person name="Field M.C."/>
            <person name="Barry J.D."/>
            <person name="Hertz-Fowler C."/>
            <person name="Berriman M."/>
        </authorList>
    </citation>
    <scope>NUCLEOTIDE SEQUENCE</scope>
    <source>
        <strain evidence="1">Y486</strain>
    </source>
</reference>
<name>G0TY77_TRYVY</name>
<dbReference type="VEuPathDB" id="TriTrypDB:TvY486_0702560"/>